<dbReference type="Proteomes" id="UP001374579">
    <property type="component" value="Unassembled WGS sequence"/>
</dbReference>
<evidence type="ECO:0000313" key="3">
    <source>
        <dbReference type="Proteomes" id="UP001374579"/>
    </source>
</evidence>
<sequence>MICGPTCPENIGQEEVTQSCAESQPCGMTLTVRKVTDCDGGTYSCFVFSAADVNKYDTASVVVSVQDCKKNTYGPECSDKCGRCAGNQTCNTTTGHCPVCLDGWSPPLCTEAVPEEPLLTPNEKAVVGVAVGAPLTWGFISTVIQVWQILGNAGWLPFLSMGGKKEEQEEGGEEGDESGEEEPPTKCSRFLKCIFCGGAGMCLLSFLFCISCGKVMSKKFIWRKDKDIQDAESNRKQPSPPPEETQPFPPPEETQPSPPPEETQPSPPPEETSQDSLDSAPVYLQDVSVEGDPNSSGSAETKLGEPQPDNPEEQQAAVVKQPKPATFTEQYFATASWLENPHQDISQDKSKSYSAFSSTKLHGYYSSDSKVHIKQSENKEDDDTNKSDQKVNDNGKGAAENVVSETGEAITEEMMSGKT</sequence>
<comment type="caution">
    <text evidence="2">The sequence shown here is derived from an EMBL/GenBank/DDBJ whole genome shotgun (WGS) entry which is preliminary data.</text>
</comment>
<gene>
    <name evidence="2" type="ORF">V1264_024156</name>
</gene>
<feature type="compositionally biased region" description="Pro residues" evidence="1">
    <location>
        <begin position="238"/>
        <end position="270"/>
    </location>
</feature>
<feature type="region of interest" description="Disordered" evidence="1">
    <location>
        <begin position="229"/>
        <end position="324"/>
    </location>
</feature>
<feature type="region of interest" description="Disordered" evidence="1">
    <location>
        <begin position="163"/>
        <end position="185"/>
    </location>
</feature>
<organism evidence="2 3">
    <name type="scientific">Littorina saxatilis</name>
    <dbReference type="NCBI Taxonomy" id="31220"/>
    <lineage>
        <taxon>Eukaryota</taxon>
        <taxon>Metazoa</taxon>
        <taxon>Spiralia</taxon>
        <taxon>Lophotrochozoa</taxon>
        <taxon>Mollusca</taxon>
        <taxon>Gastropoda</taxon>
        <taxon>Caenogastropoda</taxon>
        <taxon>Littorinimorpha</taxon>
        <taxon>Littorinoidea</taxon>
        <taxon>Littorinidae</taxon>
        <taxon>Littorina</taxon>
    </lineage>
</organism>
<dbReference type="EMBL" id="JBAMIC010003094">
    <property type="protein sequence ID" value="KAK7089067.1"/>
    <property type="molecule type" value="Genomic_DNA"/>
</dbReference>
<protein>
    <submittedName>
        <fullName evidence="2">Uncharacterized protein</fullName>
    </submittedName>
</protein>
<proteinExistence type="predicted"/>
<name>A0AAN9ALH5_9CAEN</name>
<dbReference type="Gene3D" id="2.170.300.10">
    <property type="entry name" value="Tie2 ligand-binding domain superfamily"/>
    <property type="match status" value="1"/>
</dbReference>
<feature type="compositionally biased region" description="Acidic residues" evidence="1">
    <location>
        <begin position="168"/>
        <end position="182"/>
    </location>
</feature>
<evidence type="ECO:0000313" key="2">
    <source>
        <dbReference type="EMBL" id="KAK7089067.1"/>
    </source>
</evidence>
<dbReference type="AlphaFoldDB" id="A0AAN9ALH5"/>
<evidence type="ECO:0000256" key="1">
    <source>
        <dbReference type="SAM" id="MobiDB-lite"/>
    </source>
</evidence>
<keyword evidence="3" id="KW-1185">Reference proteome</keyword>
<feature type="region of interest" description="Disordered" evidence="1">
    <location>
        <begin position="364"/>
        <end position="419"/>
    </location>
</feature>
<accession>A0AAN9ALH5</accession>
<reference evidence="2 3" key="1">
    <citation type="submission" date="2024-02" db="EMBL/GenBank/DDBJ databases">
        <title>Chromosome-scale genome assembly of the rough periwinkle Littorina saxatilis.</title>
        <authorList>
            <person name="De Jode A."/>
            <person name="Faria R."/>
            <person name="Formenti G."/>
            <person name="Sims Y."/>
            <person name="Smith T.P."/>
            <person name="Tracey A."/>
            <person name="Wood J.M.D."/>
            <person name="Zagrodzka Z.B."/>
            <person name="Johannesson K."/>
            <person name="Butlin R.K."/>
            <person name="Leder E.H."/>
        </authorList>
    </citation>
    <scope>NUCLEOTIDE SEQUENCE [LARGE SCALE GENOMIC DNA]</scope>
    <source>
        <strain evidence="2">Snail1</strain>
        <tissue evidence="2">Muscle</tissue>
    </source>
</reference>
<feature type="compositionally biased region" description="Basic and acidic residues" evidence="1">
    <location>
        <begin position="369"/>
        <end position="393"/>
    </location>
</feature>